<dbReference type="AlphaFoldDB" id="A0A7M7NMW8"/>
<reference evidence="2" key="2">
    <citation type="submission" date="2021-01" db="UniProtKB">
        <authorList>
            <consortium name="EnsemblMetazoa"/>
        </authorList>
    </citation>
    <scope>IDENTIFICATION</scope>
</reference>
<dbReference type="EnsemblMetazoa" id="XM_030983017">
    <property type="protein sequence ID" value="XP_030838877"/>
    <property type="gene ID" value="LOC105443749"/>
</dbReference>
<evidence type="ECO:0000313" key="3">
    <source>
        <dbReference type="Proteomes" id="UP000007110"/>
    </source>
</evidence>
<dbReference type="SMART" id="SM00135">
    <property type="entry name" value="LY"/>
    <property type="match status" value="3"/>
</dbReference>
<dbReference type="GeneID" id="105443749"/>
<dbReference type="InterPro" id="IPR050778">
    <property type="entry name" value="Cueball_EGF_LRP_Nidogen"/>
</dbReference>
<dbReference type="RefSeq" id="XP_030838877.1">
    <property type="nucleotide sequence ID" value="XM_030983017.1"/>
</dbReference>
<dbReference type="OrthoDB" id="5958943at2759"/>
<organism evidence="2 3">
    <name type="scientific">Strongylocentrotus purpuratus</name>
    <name type="common">Purple sea urchin</name>
    <dbReference type="NCBI Taxonomy" id="7668"/>
    <lineage>
        <taxon>Eukaryota</taxon>
        <taxon>Metazoa</taxon>
        <taxon>Echinodermata</taxon>
        <taxon>Eleutherozoa</taxon>
        <taxon>Echinozoa</taxon>
        <taxon>Echinoidea</taxon>
        <taxon>Euechinoidea</taxon>
        <taxon>Echinacea</taxon>
        <taxon>Camarodonta</taxon>
        <taxon>Echinidea</taxon>
        <taxon>Strongylocentrotidae</taxon>
        <taxon>Strongylocentrotus</taxon>
    </lineage>
</organism>
<dbReference type="PANTHER" id="PTHR46513">
    <property type="entry name" value="VITELLOGENIN RECEPTOR-LIKE PROTEIN-RELATED-RELATED"/>
    <property type="match status" value="1"/>
</dbReference>
<feature type="repeat" description="LDL-receptor class B" evidence="1">
    <location>
        <begin position="107"/>
        <end position="149"/>
    </location>
</feature>
<evidence type="ECO:0000313" key="2">
    <source>
        <dbReference type="EnsemblMetazoa" id="XP_030838877"/>
    </source>
</evidence>
<protein>
    <submittedName>
        <fullName evidence="2">Uncharacterized protein</fullName>
    </submittedName>
</protein>
<dbReference type="PANTHER" id="PTHR46513:SF13">
    <property type="entry name" value="EGF-LIKE DOMAIN-CONTAINING PROTEIN"/>
    <property type="match status" value="1"/>
</dbReference>
<sequence>MTDEGLYTTDNPCLPILVNGELMPTVPVLDQPSFPVSLKGINRHLVCKLSAPTPSTTSSPTTFESTAKIFVINEDGIFVADLQADLDFTSIPSTKYPFTITYDSVEKKIYWTDRTDKRIYRADEDGGNREVVTFEGTNAPEGIAIAESSRMLYSTRFVSSGKIHITSLDIGQGIAFPRNESIFVTGVFASPTLVVDEEQGFLYWSTGGFDNIVRKLLNGSGGTETVYCSTTRHNYYMMSIDLSRDPRRIFYLDDVDERAFYMDVNQPPTMTHELTDYMHDTDFGEEEQRRIPIDMSYFNGALYWIMRVGHVGHIAVMTDYDQSNRSFDLNKPLEIDEHSRMLIINASP</sequence>
<dbReference type="KEGG" id="spu:105443749"/>
<name>A0A7M7NMW8_STRPU</name>
<dbReference type="Proteomes" id="UP000007110">
    <property type="component" value="Unassembled WGS sequence"/>
</dbReference>
<dbReference type="SUPFAM" id="SSF63825">
    <property type="entry name" value="YWTD domain"/>
    <property type="match status" value="1"/>
</dbReference>
<accession>A0A7M7NMW8</accession>
<dbReference type="InParanoid" id="A0A7M7NMW8"/>
<dbReference type="InterPro" id="IPR011042">
    <property type="entry name" value="6-blade_b-propeller_TolB-like"/>
</dbReference>
<dbReference type="Gene3D" id="2.120.10.30">
    <property type="entry name" value="TolB, C-terminal domain"/>
    <property type="match status" value="1"/>
</dbReference>
<proteinExistence type="predicted"/>
<keyword evidence="3" id="KW-1185">Reference proteome</keyword>
<reference evidence="3" key="1">
    <citation type="submission" date="2015-02" db="EMBL/GenBank/DDBJ databases">
        <title>Genome sequencing for Strongylocentrotus purpuratus.</title>
        <authorList>
            <person name="Murali S."/>
            <person name="Liu Y."/>
            <person name="Vee V."/>
            <person name="English A."/>
            <person name="Wang M."/>
            <person name="Skinner E."/>
            <person name="Han Y."/>
            <person name="Muzny D.M."/>
            <person name="Worley K.C."/>
            <person name="Gibbs R.A."/>
        </authorList>
    </citation>
    <scope>NUCLEOTIDE SEQUENCE</scope>
</reference>
<dbReference type="InterPro" id="IPR000033">
    <property type="entry name" value="LDLR_classB_rpt"/>
</dbReference>
<dbReference type="PROSITE" id="PS51120">
    <property type="entry name" value="LDLRB"/>
    <property type="match status" value="1"/>
</dbReference>
<evidence type="ECO:0000256" key="1">
    <source>
        <dbReference type="PROSITE-ProRule" id="PRU00461"/>
    </source>
</evidence>